<dbReference type="AlphaFoldDB" id="Q7UW11"/>
<organism evidence="1 2">
    <name type="scientific">Rhodopirellula baltica (strain DSM 10527 / NCIMB 13988 / SH1)</name>
    <dbReference type="NCBI Taxonomy" id="243090"/>
    <lineage>
        <taxon>Bacteria</taxon>
        <taxon>Pseudomonadati</taxon>
        <taxon>Planctomycetota</taxon>
        <taxon>Planctomycetia</taxon>
        <taxon>Pirellulales</taxon>
        <taxon>Pirellulaceae</taxon>
        <taxon>Rhodopirellula</taxon>
    </lineage>
</organism>
<accession>Q7UW11</accession>
<evidence type="ECO:0000313" key="1">
    <source>
        <dbReference type="EMBL" id="CAD72560.1"/>
    </source>
</evidence>
<dbReference type="InParanoid" id="Q7UW11"/>
<dbReference type="STRING" id="243090.RB2334"/>
<dbReference type="EnsemblBacteria" id="CAD72560">
    <property type="protein sequence ID" value="CAD72560"/>
    <property type="gene ID" value="RB2334"/>
</dbReference>
<dbReference type="EMBL" id="BX294136">
    <property type="protein sequence ID" value="CAD72560.1"/>
    <property type="molecule type" value="Genomic_DNA"/>
</dbReference>
<dbReference type="Proteomes" id="UP000001025">
    <property type="component" value="Chromosome"/>
</dbReference>
<reference evidence="1 2" key="1">
    <citation type="journal article" date="2003" name="Proc. Natl. Acad. Sci. U.S.A.">
        <title>Complete genome sequence of the marine planctomycete Pirellula sp. strain 1.</title>
        <authorList>
            <person name="Gloeckner F.O."/>
            <person name="Kube M."/>
            <person name="Bauer M."/>
            <person name="Teeling H."/>
            <person name="Lombardot T."/>
            <person name="Ludwig W."/>
            <person name="Gade D."/>
            <person name="Beck A."/>
            <person name="Borzym K."/>
            <person name="Heitmann K."/>
            <person name="Rabus R."/>
            <person name="Schlesner H."/>
            <person name="Amann R."/>
            <person name="Reinhardt R."/>
        </authorList>
    </citation>
    <scope>NUCLEOTIDE SEQUENCE [LARGE SCALE GENOMIC DNA]</scope>
    <source>
        <strain evidence="2">DSM 10527 / NCIMB 13988 / SH1</strain>
    </source>
</reference>
<sequence>MRRTCFRRRSCWFVPSAAIQWLDLCWAPGCAVLAVDGTDEGSWPVGFDERNCRHVILSPFALLKAFEVARSFHFPGSCVTHCRSKSAHA</sequence>
<keyword evidence="2" id="KW-1185">Reference proteome</keyword>
<dbReference type="KEGG" id="rba:RB2334"/>
<dbReference type="HOGENOM" id="CLU_2452584_0_0_0"/>
<gene>
    <name evidence="1" type="ordered locus">RB2334</name>
</gene>
<name>Q7UW11_RHOBA</name>
<proteinExistence type="predicted"/>
<evidence type="ECO:0000313" key="2">
    <source>
        <dbReference type="Proteomes" id="UP000001025"/>
    </source>
</evidence>
<protein>
    <submittedName>
        <fullName evidence="1">Uncharacterized protein</fullName>
    </submittedName>
</protein>